<keyword evidence="1" id="KW-0175">Coiled coil</keyword>
<name>B4G627_DROPE</name>
<feature type="coiled-coil region" evidence="1">
    <location>
        <begin position="25"/>
        <end position="159"/>
    </location>
</feature>
<dbReference type="SMR" id="B4G627"/>
<evidence type="ECO:0000313" key="3">
    <source>
        <dbReference type="Proteomes" id="UP000008744"/>
    </source>
</evidence>
<dbReference type="OMA" id="REDNQAK"/>
<dbReference type="PhylomeDB" id="B4G627"/>
<dbReference type="OrthoDB" id="551053at2759"/>
<dbReference type="AlphaFoldDB" id="B4G627"/>
<gene>
    <name evidence="2" type="primary">Dper\GL23733</name>
    <name evidence="2" type="ORF">Dper_GL23733</name>
</gene>
<organism evidence="3">
    <name type="scientific">Drosophila persimilis</name>
    <name type="common">Fruit fly</name>
    <dbReference type="NCBI Taxonomy" id="7234"/>
    <lineage>
        <taxon>Eukaryota</taxon>
        <taxon>Metazoa</taxon>
        <taxon>Ecdysozoa</taxon>
        <taxon>Arthropoda</taxon>
        <taxon>Hexapoda</taxon>
        <taxon>Insecta</taxon>
        <taxon>Pterygota</taxon>
        <taxon>Neoptera</taxon>
        <taxon>Endopterygota</taxon>
        <taxon>Diptera</taxon>
        <taxon>Brachycera</taxon>
        <taxon>Muscomorpha</taxon>
        <taxon>Ephydroidea</taxon>
        <taxon>Drosophilidae</taxon>
        <taxon>Drosophila</taxon>
        <taxon>Sophophora</taxon>
    </lineage>
</organism>
<proteinExistence type="predicted"/>
<dbReference type="KEGG" id="dpe:6587681"/>
<sequence>MTQEQNNLSAPRGTFDISSDVEHLIDNTNEDMSKFRDKVQHLMDNVAEVVGENQQLRQELARYKLADTRKPGGIEEVQQRSQMTEDALATALKQIDFLQKERGSLKMIHECSQRTIDNMEKELKNYRKQLQDSGDDKIINKYIQAIKMLEGRVDSQKNDIRAQAEMIQVMHEQKHRSGKQLLEMQAKLQEQEHQSAVNYENSMEIAALKQQLMDYEQRLHDAQQLLRESHKREEVAMAKVQEALNLSESAAREKTDAERRSEGYKVELTQLAKNMGVILKEEAKRVDNEVEVLRSKHREKLKHHKAEHVAKMQALLTRYTQLERKYNEVLDQNEKLYAELQDTSQRLNDDKQKISELKIYETRVSEYIQHQRKINEEYKKARNDLTTKFQQEVRRLMDMNSELKAEITILKGENTRNHTI</sequence>
<dbReference type="eggNOG" id="ENOG502T7YF">
    <property type="taxonomic scope" value="Eukaryota"/>
</dbReference>
<dbReference type="Proteomes" id="UP000008744">
    <property type="component" value="Unassembled WGS sequence"/>
</dbReference>
<feature type="coiled-coil region" evidence="1">
    <location>
        <begin position="205"/>
        <end position="260"/>
    </location>
</feature>
<evidence type="ECO:0000256" key="1">
    <source>
        <dbReference type="SAM" id="Coils"/>
    </source>
</evidence>
<protein>
    <submittedName>
        <fullName evidence="2">GL23733</fullName>
    </submittedName>
</protein>
<keyword evidence="3" id="KW-1185">Reference proteome</keyword>
<evidence type="ECO:0000313" key="2">
    <source>
        <dbReference type="EMBL" id="EDW23786.1"/>
    </source>
</evidence>
<reference evidence="2 3" key="1">
    <citation type="journal article" date="2007" name="Nature">
        <title>Evolution of genes and genomes on the Drosophila phylogeny.</title>
        <authorList>
            <consortium name="Drosophila 12 Genomes Consortium"/>
            <person name="Clark A.G."/>
            <person name="Eisen M.B."/>
            <person name="Smith D.R."/>
            <person name="Bergman C.M."/>
            <person name="Oliver B."/>
            <person name="Markow T.A."/>
            <person name="Kaufman T.C."/>
            <person name="Kellis M."/>
            <person name="Gelbart W."/>
            <person name="Iyer V.N."/>
            <person name="Pollard D.A."/>
            <person name="Sackton T.B."/>
            <person name="Larracuente A.M."/>
            <person name="Singh N.D."/>
            <person name="Abad J.P."/>
            <person name="Abt D.N."/>
            <person name="Adryan B."/>
            <person name="Aguade M."/>
            <person name="Akashi H."/>
            <person name="Anderson W.W."/>
            <person name="Aquadro C.F."/>
            <person name="Ardell D.H."/>
            <person name="Arguello R."/>
            <person name="Artieri C.G."/>
            <person name="Barbash D.A."/>
            <person name="Barker D."/>
            <person name="Barsanti P."/>
            <person name="Batterham P."/>
            <person name="Batzoglou S."/>
            <person name="Begun D."/>
            <person name="Bhutkar A."/>
            <person name="Blanco E."/>
            <person name="Bosak S.A."/>
            <person name="Bradley R.K."/>
            <person name="Brand A.D."/>
            <person name="Brent M.R."/>
            <person name="Brooks A.N."/>
            <person name="Brown R.H."/>
            <person name="Butlin R.K."/>
            <person name="Caggese C."/>
            <person name="Calvi B.R."/>
            <person name="Bernardo de Carvalho A."/>
            <person name="Caspi A."/>
            <person name="Castrezana S."/>
            <person name="Celniker S.E."/>
            <person name="Chang J.L."/>
            <person name="Chapple C."/>
            <person name="Chatterji S."/>
            <person name="Chinwalla A."/>
            <person name="Civetta A."/>
            <person name="Clifton S.W."/>
            <person name="Comeron J.M."/>
            <person name="Costello J.C."/>
            <person name="Coyne J.A."/>
            <person name="Daub J."/>
            <person name="David R.G."/>
            <person name="Delcher A.L."/>
            <person name="Delehaunty K."/>
            <person name="Do C.B."/>
            <person name="Ebling H."/>
            <person name="Edwards K."/>
            <person name="Eickbush T."/>
            <person name="Evans J.D."/>
            <person name="Filipski A."/>
            <person name="Findeiss S."/>
            <person name="Freyhult E."/>
            <person name="Fulton L."/>
            <person name="Fulton R."/>
            <person name="Garcia A.C."/>
            <person name="Gardiner A."/>
            <person name="Garfield D.A."/>
            <person name="Garvin B.E."/>
            <person name="Gibson G."/>
            <person name="Gilbert D."/>
            <person name="Gnerre S."/>
            <person name="Godfrey J."/>
            <person name="Good R."/>
            <person name="Gotea V."/>
            <person name="Gravely B."/>
            <person name="Greenberg A.J."/>
            <person name="Griffiths-Jones S."/>
            <person name="Gross S."/>
            <person name="Guigo R."/>
            <person name="Gustafson E.A."/>
            <person name="Haerty W."/>
            <person name="Hahn M.W."/>
            <person name="Halligan D.L."/>
            <person name="Halpern A.L."/>
            <person name="Halter G.M."/>
            <person name="Han M.V."/>
            <person name="Heger A."/>
            <person name="Hillier L."/>
            <person name="Hinrichs A.S."/>
            <person name="Holmes I."/>
            <person name="Hoskins R.A."/>
            <person name="Hubisz M.J."/>
            <person name="Hultmark D."/>
            <person name="Huntley M.A."/>
            <person name="Jaffe D.B."/>
            <person name="Jagadeeshan S."/>
            <person name="Jeck W.R."/>
            <person name="Johnson J."/>
            <person name="Jones C.D."/>
            <person name="Jordan W.C."/>
            <person name="Karpen G.H."/>
            <person name="Kataoka E."/>
            <person name="Keightley P.D."/>
            <person name="Kheradpour P."/>
            <person name="Kirkness E.F."/>
            <person name="Koerich L.B."/>
            <person name="Kristiansen K."/>
            <person name="Kudrna D."/>
            <person name="Kulathinal R.J."/>
            <person name="Kumar S."/>
            <person name="Kwok R."/>
            <person name="Lander E."/>
            <person name="Langley C.H."/>
            <person name="Lapoint R."/>
            <person name="Lazzaro B.P."/>
            <person name="Lee S.J."/>
            <person name="Levesque L."/>
            <person name="Li R."/>
            <person name="Lin C.F."/>
            <person name="Lin M.F."/>
            <person name="Lindblad-Toh K."/>
            <person name="Llopart A."/>
            <person name="Long M."/>
            <person name="Low L."/>
            <person name="Lozovsky E."/>
            <person name="Lu J."/>
            <person name="Luo M."/>
            <person name="Machado C.A."/>
            <person name="Makalowski W."/>
            <person name="Marzo M."/>
            <person name="Matsuda M."/>
            <person name="Matzkin L."/>
            <person name="McAllister B."/>
            <person name="McBride C.S."/>
            <person name="McKernan B."/>
            <person name="McKernan K."/>
            <person name="Mendez-Lago M."/>
            <person name="Minx P."/>
            <person name="Mollenhauer M.U."/>
            <person name="Montooth K."/>
            <person name="Mount S.M."/>
            <person name="Mu X."/>
            <person name="Myers E."/>
            <person name="Negre B."/>
            <person name="Newfeld S."/>
            <person name="Nielsen R."/>
            <person name="Noor M.A."/>
            <person name="O'Grady P."/>
            <person name="Pachter L."/>
            <person name="Papaceit M."/>
            <person name="Parisi M.J."/>
            <person name="Parisi M."/>
            <person name="Parts L."/>
            <person name="Pedersen J.S."/>
            <person name="Pesole G."/>
            <person name="Phillippy A.M."/>
            <person name="Ponting C.P."/>
            <person name="Pop M."/>
            <person name="Porcelli D."/>
            <person name="Powell J.R."/>
            <person name="Prohaska S."/>
            <person name="Pruitt K."/>
            <person name="Puig M."/>
            <person name="Quesneville H."/>
            <person name="Ram K.R."/>
            <person name="Rand D."/>
            <person name="Rasmussen M.D."/>
            <person name="Reed L.K."/>
            <person name="Reenan R."/>
            <person name="Reily A."/>
            <person name="Remington K.A."/>
            <person name="Rieger T.T."/>
            <person name="Ritchie M.G."/>
            <person name="Robin C."/>
            <person name="Rogers Y.H."/>
            <person name="Rohde C."/>
            <person name="Rozas J."/>
            <person name="Rubenfield M.J."/>
            <person name="Ruiz A."/>
            <person name="Russo S."/>
            <person name="Salzberg S.L."/>
            <person name="Sanchez-Gracia A."/>
            <person name="Saranga D.J."/>
            <person name="Sato H."/>
            <person name="Schaeffer S.W."/>
            <person name="Schatz M.C."/>
            <person name="Schlenke T."/>
            <person name="Schwartz R."/>
            <person name="Segarra C."/>
            <person name="Singh R.S."/>
            <person name="Sirot L."/>
            <person name="Sirota M."/>
            <person name="Sisneros N.B."/>
            <person name="Smith C.D."/>
            <person name="Smith T.F."/>
            <person name="Spieth J."/>
            <person name="Stage D.E."/>
            <person name="Stark A."/>
            <person name="Stephan W."/>
            <person name="Strausberg R.L."/>
            <person name="Strempel S."/>
            <person name="Sturgill D."/>
            <person name="Sutton G."/>
            <person name="Sutton G.G."/>
            <person name="Tao W."/>
            <person name="Teichmann S."/>
            <person name="Tobari Y.N."/>
            <person name="Tomimura Y."/>
            <person name="Tsolas J.M."/>
            <person name="Valente V.L."/>
            <person name="Venter E."/>
            <person name="Venter J.C."/>
            <person name="Vicario S."/>
            <person name="Vieira F.G."/>
            <person name="Vilella A.J."/>
            <person name="Villasante A."/>
            <person name="Walenz B."/>
            <person name="Wang J."/>
            <person name="Wasserman M."/>
            <person name="Watts T."/>
            <person name="Wilson D."/>
            <person name="Wilson R.K."/>
            <person name="Wing R.A."/>
            <person name="Wolfner M.F."/>
            <person name="Wong A."/>
            <person name="Wong G.K."/>
            <person name="Wu C.I."/>
            <person name="Wu G."/>
            <person name="Yamamoto D."/>
            <person name="Yang H.P."/>
            <person name="Yang S.P."/>
            <person name="Yorke J.A."/>
            <person name="Yoshida K."/>
            <person name="Zdobnov E."/>
            <person name="Zhang P."/>
            <person name="Zhang Y."/>
            <person name="Zimin A.V."/>
            <person name="Baldwin J."/>
            <person name="Abdouelleil A."/>
            <person name="Abdulkadir J."/>
            <person name="Abebe A."/>
            <person name="Abera B."/>
            <person name="Abreu J."/>
            <person name="Acer S.C."/>
            <person name="Aftuck L."/>
            <person name="Alexander A."/>
            <person name="An P."/>
            <person name="Anderson E."/>
            <person name="Anderson S."/>
            <person name="Arachi H."/>
            <person name="Azer M."/>
            <person name="Bachantsang P."/>
            <person name="Barry A."/>
            <person name="Bayul T."/>
            <person name="Berlin A."/>
            <person name="Bessette D."/>
            <person name="Bloom T."/>
            <person name="Blye J."/>
            <person name="Boguslavskiy L."/>
            <person name="Bonnet C."/>
            <person name="Boukhgalter B."/>
            <person name="Bourzgui I."/>
            <person name="Brown A."/>
            <person name="Cahill P."/>
            <person name="Channer S."/>
            <person name="Cheshatsang Y."/>
            <person name="Chuda L."/>
            <person name="Citroen M."/>
            <person name="Collymore A."/>
            <person name="Cooke P."/>
            <person name="Costello M."/>
            <person name="D'Aco K."/>
            <person name="Daza R."/>
            <person name="De Haan G."/>
            <person name="DeGray S."/>
            <person name="DeMaso C."/>
            <person name="Dhargay N."/>
            <person name="Dooley K."/>
            <person name="Dooley E."/>
            <person name="Doricent M."/>
            <person name="Dorje P."/>
            <person name="Dorjee K."/>
            <person name="Dupes A."/>
            <person name="Elong R."/>
            <person name="Falk J."/>
            <person name="Farina A."/>
            <person name="Faro S."/>
            <person name="Ferguson D."/>
            <person name="Fisher S."/>
            <person name="Foley C.D."/>
            <person name="Franke A."/>
            <person name="Friedrich D."/>
            <person name="Gadbois L."/>
            <person name="Gearin G."/>
            <person name="Gearin C.R."/>
            <person name="Giannoukos G."/>
            <person name="Goode T."/>
            <person name="Graham J."/>
            <person name="Grandbois E."/>
            <person name="Grewal S."/>
            <person name="Gyaltsen K."/>
            <person name="Hafez N."/>
            <person name="Hagos B."/>
            <person name="Hall J."/>
            <person name="Henson C."/>
            <person name="Hollinger A."/>
            <person name="Honan T."/>
            <person name="Huard M.D."/>
            <person name="Hughes L."/>
            <person name="Hurhula B."/>
            <person name="Husby M.E."/>
            <person name="Kamat A."/>
            <person name="Kanga B."/>
            <person name="Kashin S."/>
            <person name="Khazanovich D."/>
            <person name="Kisner P."/>
            <person name="Lance K."/>
            <person name="Lara M."/>
            <person name="Lee W."/>
            <person name="Lennon N."/>
            <person name="Letendre F."/>
            <person name="LeVine R."/>
            <person name="Lipovsky A."/>
            <person name="Liu X."/>
            <person name="Liu J."/>
            <person name="Liu S."/>
            <person name="Lokyitsang T."/>
            <person name="Lokyitsang Y."/>
            <person name="Lubonja R."/>
            <person name="Lui A."/>
            <person name="MacDonald P."/>
            <person name="Magnisalis V."/>
            <person name="Maru K."/>
            <person name="Matthews C."/>
            <person name="McCusker W."/>
            <person name="McDonough S."/>
            <person name="Mehta T."/>
            <person name="Meldrim J."/>
            <person name="Meneus L."/>
            <person name="Mihai O."/>
            <person name="Mihalev A."/>
            <person name="Mihova T."/>
            <person name="Mittelman R."/>
            <person name="Mlenga V."/>
            <person name="Montmayeur A."/>
            <person name="Mulrain L."/>
            <person name="Navidi A."/>
            <person name="Naylor J."/>
            <person name="Negash T."/>
            <person name="Nguyen T."/>
            <person name="Nguyen N."/>
            <person name="Nicol R."/>
            <person name="Norbu C."/>
            <person name="Norbu N."/>
            <person name="Novod N."/>
            <person name="O'Neill B."/>
            <person name="Osman S."/>
            <person name="Markiewicz E."/>
            <person name="Oyono O.L."/>
            <person name="Patti C."/>
            <person name="Phunkhang P."/>
            <person name="Pierre F."/>
            <person name="Priest M."/>
            <person name="Raghuraman S."/>
            <person name="Rege F."/>
            <person name="Reyes R."/>
            <person name="Rise C."/>
            <person name="Rogov P."/>
            <person name="Ross K."/>
            <person name="Ryan E."/>
            <person name="Settipalli S."/>
            <person name="Shea T."/>
            <person name="Sherpa N."/>
            <person name="Shi L."/>
            <person name="Shih D."/>
            <person name="Sparrow T."/>
            <person name="Spaulding J."/>
            <person name="Stalker J."/>
            <person name="Stange-Thomann N."/>
            <person name="Stavropoulos S."/>
            <person name="Stone C."/>
            <person name="Strader C."/>
            <person name="Tesfaye S."/>
            <person name="Thomson T."/>
            <person name="Thoulutsang Y."/>
            <person name="Thoulutsang D."/>
            <person name="Topham K."/>
            <person name="Topping I."/>
            <person name="Tsamla T."/>
            <person name="Vassiliev H."/>
            <person name="Vo A."/>
            <person name="Wangchuk T."/>
            <person name="Wangdi T."/>
            <person name="Weiand M."/>
            <person name="Wilkinson J."/>
            <person name="Wilson A."/>
            <person name="Yadav S."/>
            <person name="Young G."/>
            <person name="Yu Q."/>
            <person name="Zembek L."/>
            <person name="Zhong D."/>
            <person name="Zimmer A."/>
            <person name="Zwirko Z."/>
            <person name="Jaffe D.B."/>
            <person name="Alvarez P."/>
            <person name="Brockman W."/>
            <person name="Butler J."/>
            <person name="Chin C."/>
            <person name="Gnerre S."/>
            <person name="Grabherr M."/>
            <person name="Kleber M."/>
            <person name="Mauceli E."/>
            <person name="MacCallum I."/>
        </authorList>
    </citation>
    <scope>NUCLEOTIDE SEQUENCE [LARGE SCALE GENOMIC DNA]</scope>
    <source>
        <strain evidence="3">MSH-3 / Tucson 14011-0111.49</strain>
    </source>
</reference>
<accession>B4G627</accession>
<dbReference type="EMBL" id="CH479179">
    <property type="protein sequence ID" value="EDW23786.1"/>
    <property type="molecule type" value="Genomic_DNA"/>
</dbReference>
<dbReference type="HOGENOM" id="CLU_742426_0_0_1"/>
<feature type="coiled-coil region" evidence="1">
    <location>
        <begin position="305"/>
        <end position="357"/>
    </location>
</feature>
<dbReference type="STRING" id="7234.B4G627"/>